<evidence type="ECO:0000256" key="1">
    <source>
        <dbReference type="SAM" id="Coils"/>
    </source>
</evidence>
<sequence length="113" mass="13602">MNKTNKTTVDVLLRLIIQVREKHNRYSTIEINEDGFKSYICDDPFLEYGHQNHKTLEEVIERFHKFIDCDDLLKHSEEKIEKKITEIEENMENEATDLIRLKENLVNLKRKEI</sequence>
<organism evidence="2">
    <name type="scientific">marine sediment metagenome</name>
    <dbReference type="NCBI Taxonomy" id="412755"/>
    <lineage>
        <taxon>unclassified sequences</taxon>
        <taxon>metagenomes</taxon>
        <taxon>ecological metagenomes</taxon>
    </lineage>
</organism>
<dbReference type="EMBL" id="LAZR01000407">
    <property type="protein sequence ID" value="KKN70232.1"/>
    <property type="molecule type" value="Genomic_DNA"/>
</dbReference>
<reference evidence="2" key="1">
    <citation type="journal article" date="2015" name="Nature">
        <title>Complex archaea that bridge the gap between prokaryotes and eukaryotes.</title>
        <authorList>
            <person name="Spang A."/>
            <person name="Saw J.H."/>
            <person name="Jorgensen S.L."/>
            <person name="Zaremba-Niedzwiedzka K."/>
            <person name="Martijn J."/>
            <person name="Lind A.E."/>
            <person name="van Eijk R."/>
            <person name="Schleper C."/>
            <person name="Guy L."/>
            <person name="Ettema T.J."/>
        </authorList>
    </citation>
    <scope>NUCLEOTIDE SEQUENCE</scope>
</reference>
<proteinExistence type="predicted"/>
<dbReference type="AlphaFoldDB" id="A0A0F9T5L3"/>
<gene>
    <name evidence="2" type="ORF">LCGC14_0432560</name>
</gene>
<accession>A0A0F9T5L3</accession>
<name>A0A0F9T5L3_9ZZZZ</name>
<comment type="caution">
    <text evidence="2">The sequence shown here is derived from an EMBL/GenBank/DDBJ whole genome shotgun (WGS) entry which is preliminary data.</text>
</comment>
<evidence type="ECO:0000313" key="2">
    <source>
        <dbReference type="EMBL" id="KKN70232.1"/>
    </source>
</evidence>
<feature type="coiled-coil region" evidence="1">
    <location>
        <begin position="73"/>
        <end position="111"/>
    </location>
</feature>
<keyword evidence="1" id="KW-0175">Coiled coil</keyword>
<protein>
    <submittedName>
        <fullName evidence="2">Uncharacterized protein</fullName>
    </submittedName>
</protein>